<accession>A0A8J5FLS1</accession>
<organism evidence="4 6">
    <name type="scientific">Zingiber officinale</name>
    <name type="common">Ginger</name>
    <name type="synonym">Amomum zingiber</name>
    <dbReference type="NCBI Taxonomy" id="94328"/>
    <lineage>
        <taxon>Eukaryota</taxon>
        <taxon>Viridiplantae</taxon>
        <taxon>Streptophyta</taxon>
        <taxon>Embryophyta</taxon>
        <taxon>Tracheophyta</taxon>
        <taxon>Spermatophyta</taxon>
        <taxon>Magnoliopsida</taxon>
        <taxon>Liliopsida</taxon>
        <taxon>Zingiberales</taxon>
        <taxon>Zingiberaceae</taxon>
        <taxon>Zingiber</taxon>
    </lineage>
</organism>
<dbReference type="GO" id="GO:0061630">
    <property type="term" value="F:ubiquitin protein ligase activity"/>
    <property type="evidence" value="ECO:0007669"/>
    <property type="project" value="TreeGrafter"/>
</dbReference>
<feature type="repeat" description="RCC1" evidence="2">
    <location>
        <begin position="378"/>
        <end position="427"/>
    </location>
</feature>
<feature type="repeat" description="RCC1" evidence="2">
    <location>
        <begin position="140"/>
        <end position="232"/>
    </location>
</feature>
<dbReference type="PROSITE" id="PS50012">
    <property type="entry name" value="RCC1_3"/>
    <property type="match status" value="7"/>
</dbReference>
<dbReference type="Proteomes" id="UP000734854">
    <property type="component" value="Unassembled WGS sequence"/>
</dbReference>
<keyword evidence="1" id="KW-0677">Repeat</keyword>
<feature type="repeat" description="RCC1" evidence="2">
    <location>
        <begin position="233"/>
        <end position="323"/>
    </location>
</feature>
<dbReference type="InterPro" id="IPR058923">
    <property type="entry name" value="RCC1-like_dom"/>
</dbReference>
<evidence type="ECO:0000313" key="5">
    <source>
        <dbReference type="EMBL" id="KAG6486863.1"/>
    </source>
</evidence>
<feature type="domain" description="RCC1-like" evidence="3">
    <location>
        <begin position="218"/>
        <end position="474"/>
    </location>
</feature>
<feature type="repeat" description="RCC1" evidence="2">
    <location>
        <begin position="33"/>
        <end position="84"/>
    </location>
</feature>
<gene>
    <name evidence="4" type="ORF">ZIOFF_055434</name>
    <name evidence="5" type="ORF">ZIOFF_055444</name>
</gene>
<evidence type="ECO:0000313" key="6">
    <source>
        <dbReference type="Proteomes" id="UP000734854"/>
    </source>
</evidence>
<feature type="repeat" description="RCC1" evidence="2">
    <location>
        <begin position="85"/>
        <end position="139"/>
    </location>
</feature>
<dbReference type="AlphaFoldDB" id="A0A8J5FLS1"/>
<dbReference type="EMBL" id="JACMSC010000015">
    <property type="protein sequence ID" value="KAG6486853.1"/>
    <property type="molecule type" value="Genomic_DNA"/>
</dbReference>
<dbReference type="InterPro" id="IPR051709">
    <property type="entry name" value="Ub-ligase/GTPase-reg"/>
</dbReference>
<dbReference type="InterPro" id="IPR009091">
    <property type="entry name" value="RCC1/BLIP-II"/>
</dbReference>
<dbReference type="Pfam" id="PF00415">
    <property type="entry name" value="RCC1"/>
    <property type="match status" value="1"/>
</dbReference>
<evidence type="ECO:0000259" key="3">
    <source>
        <dbReference type="Pfam" id="PF25390"/>
    </source>
</evidence>
<protein>
    <recommendedName>
        <fullName evidence="3">RCC1-like domain-containing protein</fullName>
    </recommendedName>
</protein>
<sequence>MRCASAYFRSHFSASSHSDLLRSLDGGGARRAASVWSFGDNSNGALGIATPLADGYEPTRVPSLPSDVTSVAAGHYHSLAVTARGDLWAWGRNEEGQLGRHAAAHRVTWSQPEKVAGVDHVGVTAAFASGVVSAAIDDEGSLWVWGRSKRGQLGLGNGVIEATKPSKVEALAGHQLVKDIHDEVTHDEESSFAGVIRSSSLLLWIFFLFPTSMPLALQVSFGWGHALALTKSGKVFGWGYAKDGRLGQMGQKLYVAHEPLKHDRSLESSTSMLDAVEKLVAEKIEEEKSMPIIWEPCEILDMGDSSASDVACGLDHSLVLSSNSSILSGGDNTYGQLGRSTGEGSVMLPVDTNTLSLSVSAGLGHSLAICHTSSGACTSVLSWGWNRSHQLGRRGREDAPGIIKALNGETPTSVSAGRVHSLALTAKKELWLWGSGRNGRLGLGSSLDETEPAMVESLAGLDILQAVAGFDHNLVLVS</sequence>
<evidence type="ECO:0000313" key="4">
    <source>
        <dbReference type="EMBL" id="KAG6486853.1"/>
    </source>
</evidence>
<feature type="repeat" description="RCC1" evidence="2">
    <location>
        <begin position="428"/>
        <end position="478"/>
    </location>
</feature>
<reference evidence="4 6" key="1">
    <citation type="submission" date="2020-08" db="EMBL/GenBank/DDBJ databases">
        <title>Plant Genome Project.</title>
        <authorList>
            <person name="Zhang R.-G."/>
        </authorList>
    </citation>
    <scope>NUCLEOTIDE SEQUENCE [LARGE SCALE GENOMIC DNA]</scope>
    <source>
        <tissue evidence="4">Rhizome</tissue>
    </source>
</reference>
<evidence type="ECO:0000256" key="1">
    <source>
        <dbReference type="ARBA" id="ARBA00022737"/>
    </source>
</evidence>
<keyword evidence="6" id="KW-1185">Reference proteome</keyword>
<dbReference type="SUPFAM" id="SSF50985">
    <property type="entry name" value="RCC1/BLIP-II"/>
    <property type="match status" value="2"/>
</dbReference>
<dbReference type="Pfam" id="PF25390">
    <property type="entry name" value="WD40_RLD"/>
    <property type="match status" value="1"/>
</dbReference>
<dbReference type="PRINTS" id="PR00633">
    <property type="entry name" value="RCCNDNSATION"/>
</dbReference>
<name>A0A8J5FLS1_ZINOF</name>
<dbReference type="Gene3D" id="2.130.10.30">
    <property type="entry name" value="Regulator of chromosome condensation 1/beta-lactamase-inhibitor protein II"/>
    <property type="match status" value="3"/>
</dbReference>
<feature type="repeat" description="RCC1" evidence="2">
    <location>
        <begin position="324"/>
        <end position="372"/>
    </location>
</feature>
<evidence type="ECO:0000256" key="2">
    <source>
        <dbReference type="PROSITE-ProRule" id="PRU00235"/>
    </source>
</evidence>
<dbReference type="InterPro" id="IPR000408">
    <property type="entry name" value="Reg_chr_condens"/>
</dbReference>
<dbReference type="PANTHER" id="PTHR45622">
    <property type="entry name" value="UBIQUITIN-PROTEIN LIGASE E3A-RELATED"/>
    <property type="match status" value="1"/>
</dbReference>
<dbReference type="EMBL" id="JACMSC010000015">
    <property type="protein sequence ID" value="KAG6486863.1"/>
    <property type="molecule type" value="Genomic_DNA"/>
</dbReference>
<dbReference type="PROSITE" id="PS00626">
    <property type="entry name" value="RCC1_2"/>
    <property type="match status" value="2"/>
</dbReference>
<dbReference type="PANTHER" id="PTHR45622:SF58">
    <property type="entry name" value="REGULATOR OF CHROMOSOME CONDENSATION DOMAIN-CONTAINING PROTEIN"/>
    <property type="match status" value="1"/>
</dbReference>
<dbReference type="Pfam" id="PF13540">
    <property type="entry name" value="RCC1_2"/>
    <property type="match status" value="1"/>
</dbReference>
<proteinExistence type="predicted"/>
<comment type="caution">
    <text evidence="4">The sequence shown here is derived from an EMBL/GenBank/DDBJ whole genome shotgun (WGS) entry which is preliminary data.</text>
</comment>